<evidence type="ECO:0000313" key="2">
    <source>
        <dbReference type="Proteomes" id="UP001549207"/>
    </source>
</evidence>
<dbReference type="EMBL" id="JBEPNJ010000032">
    <property type="protein sequence ID" value="MET3774412.1"/>
    <property type="molecule type" value="Genomic_DNA"/>
</dbReference>
<organism evidence="1 2">
    <name type="scientific">Arthrobacter nitrophenolicus</name>
    <dbReference type="NCBI Taxonomy" id="683150"/>
    <lineage>
        <taxon>Bacteria</taxon>
        <taxon>Bacillati</taxon>
        <taxon>Actinomycetota</taxon>
        <taxon>Actinomycetes</taxon>
        <taxon>Micrococcales</taxon>
        <taxon>Micrococcaceae</taxon>
        <taxon>Arthrobacter</taxon>
    </lineage>
</organism>
<comment type="caution">
    <text evidence="1">The sequence shown here is derived from an EMBL/GenBank/DDBJ whole genome shotgun (WGS) entry which is preliminary data.</text>
</comment>
<proteinExistence type="predicted"/>
<name>A0ACC6TL96_9MICC</name>
<reference evidence="1" key="1">
    <citation type="submission" date="2024-06" db="EMBL/GenBank/DDBJ databases">
        <title>Genomic Encyclopedia of Type Strains, Phase IV (KMG-IV): sequencing the most valuable type-strain genomes for metagenomic binning, comparative biology and taxonomic classification.</title>
        <authorList>
            <person name="Goeker M."/>
        </authorList>
    </citation>
    <scope>NUCLEOTIDE SEQUENCE</scope>
    <source>
        <strain evidence="1">SJCon</strain>
    </source>
</reference>
<evidence type="ECO:0000313" key="1">
    <source>
        <dbReference type="EMBL" id="MET3774412.1"/>
    </source>
</evidence>
<keyword evidence="2" id="KW-1185">Reference proteome</keyword>
<sequence>MSLYPDLKEGTVVVDGIDVRFYDSQRGNGEPPVVLLHGMEGSAEKDFWALFPMLAFTRRVITFDFGLPKDGQDLTLEHCVAQAQAVIEKLAPGSPVALVGYSFGAVVAEATAARKPDLVASLVLIAGWMKTDRHQLVRNGIWRELAQSGSSALSDFNLYSSYSAHYLCARTERDFQEIVEKSRRSSISPVVIKLSDNIDIGAEVQTISAPTLVVGCIHDQIVDVSHSRELFGAIRDSRYVEIEAGHAVVQERPAELFMLIDNFVAAPHATSPGDVYATSTP</sequence>
<dbReference type="Proteomes" id="UP001549207">
    <property type="component" value="Unassembled WGS sequence"/>
</dbReference>
<protein>
    <submittedName>
        <fullName evidence="1">Pimeloyl-ACP methyl ester carboxylesterase</fullName>
    </submittedName>
</protein>
<gene>
    <name evidence="1" type="ORF">ABIC98_004088</name>
</gene>
<accession>A0ACC6TL96</accession>